<dbReference type="CDD" id="cd05271">
    <property type="entry name" value="NDUFA9_like_SDR_a"/>
    <property type="match status" value="1"/>
</dbReference>
<name>A0AA41YXE2_9HYPH</name>
<protein>
    <submittedName>
        <fullName evidence="2">Complex I NDUFA9 subunit family protein</fullName>
    </submittedName>
</protein>
<dbReference type="GO" id="GO:0044877">
    <property type="term" value="F:protein-containing complex binding"/>
    <property type="evidence" value="ECO:0007669"/>
    <property type="project" value="TreeGrafter"/>
</dbReference>
<evidence type="ECO:0000313" key="3">
    <source>
        <dbReference type="Proteomes" id="UP001165667"/>
    </source>
</evidence>
<dbReference type="SUPFAM" id="SSF51735">
    <property type="entry name" value="NAD(P)-binding Rossmann-fold domains"/>
    <property type="match status" value="1"/>
</dbReference>
<dbReference type="RefSeq" id="WP_282585426.1">
    <property type="nucleotide sequence ID" value="NZ_JAMOIM010000008.1"/>
</dbReference>
<dbReference type="Pfam" id="PF01370">
    <property type="entry name" value="Epimerase"/>
    <property type="match status" value="1"/>
</dbReference>
<dbReference type="InterPro" id="IPR036291">
    <property type="entry name" value="NAD(P)-bd_dom_sf"/>
</dbReference>
<organism evidence="2 3">
    <name type="scientific">Lichenifustis flavocetrariae</name>
    <dbReference type="NCBI Taxonomy" id="2949735"/>
    <lineage>
        <taxon>Bacteria</taxon>
        <taxon>Pseudomonadati</taxon>
        <taxon>Pseudomonadota</taxon>
        <taxon>Alphaproteobacteria</taxon>
        <taxon>Hyphomicrobiales</taxon>
        <taxon>Lichenihabitantaceae</taxon>
        <taxon>Lichenifustis</taxon>
    </lineage>
</organism>
<proteinExistence type="predicted"/>
<dbReference type="Gene3D" id="3.40.50.720">
    <property type="entry name" value="NAD(P)-binding Rossmann-like Domain"/>
    <property type="match status" value="1"/>
</dbReference>
<gene>
    <name evidence="2" type="ORF">M8523_13610</name>
</gene>
<dbReference type="PANTHER" id="PTHR12126">
    <property type="entry name" value="NADH-UBIQUINONE OXIDOREDUCTASE 39 KDA SUBUNIT-RELATED"/>
    <property type="match status" value="1"/>
</dbReference>
<dbReference type="InterPro" id="IPR001509">
    <property type="entry name" value="Epimerase_deHydtase"/>
</dbReference>
<evidence type="ECO:0000259" key="1">
    <source>
        <dbReference type="Pfam" id="PF01370"/>
    </source>
</evidence>
<dbReference type="Proteomes" id="UP001165667">
    <property type="component" value="Unassembled WGS sequence"/>
</dbReference>
<sequence>MAQFEIAKDRIITVFGGSGFLGRYVVRALAQRGWRVRVASRRPDLAFHLQPLGRVGQIHAVQANLRYPASVSAAMRGSEAVVNLVGILAEQGRQNFEAVHLFGSRAVARAAQDHGIKTLVQMSAIGADPQSASDYARTKGKAEMAVREAIPEATVMRPSILFGPEDDFFNRFAALARMSPVLPLIAGGTTRFQPAFVGDVAEAVARVIEGVGMSGSTYELGGPDIRTFKDLLTYICAVTGRKRLLLPLSSSLAYYPAMVSEVANGLAMGALPSAFQLTRDQLKLLESDNVVSPAAQASNLTLQGLGIQPQSIESIVPTYLYRFRKSGQFDKNRQIA</sequence>
<keyword evidence="3" id="KW-1185">Reference proteome</keyword>
<feature type="domain" description="NAD-dependent epimerase/dehydratase" evidence="1">
    <location>
        <begin position="12"/>
        <end position="221"/>
    </location>
</feature>
<dbReference type="FunFam" id="3.40.50.720:FF:000702">
    <property type="entry name" value="NADH dehydrogenase (Ubiquinone)"/>
    <property type="match status" value="1"/>
</dbReference>
<accession>A0AA41YXE2</accession>
<dbReference type="InterPro" id="IPR051207">
    <property type="entry name" value="ComplexI_NDUFA9_subunit"/>
</dbReference>
<dbReference type="AlphaFoldDB" id="A0AA41YXE2"/>
<dbReference type="EMBL" id="JAMOIM010000008">
    <property type="protein sequence ID" value="MCW6509060.1"/>
    <property type="molecule type" value="Genomic_DNA"/>
</dbReference>
<reference evidence="2" key="1">
    <citation type="submission" date="2022-05" db="EMBL/GenBank/DDBJ databases">
        <authorList>
            <person name="Pankratov T."/>
        </authorList>
    </citation>
    <scope>NUCLEOTIDE SEQUENCE</scope>
    <source>
        <strain evidence="2">BP6-180914</strain>
    </source>
</reference>
<dbReference type="PANTHER" id="PTHR12126:SF11">
    <property type="entry name" value="NADH DEHYDROGENASE [UBIQUINONE] 1 ALPHA SUBCOMPLEX SUBUNIT 9, MITOCHONDRIAL"/>
    <property type="match status" value="1"/>
</dbReference>
<evidence type="ECO:0000313" key="2">
    <source>
        <dbReference type="EMBL" id="MCW6509060.1"/>
    </source>
</evidence>
<comment type="caution">
    <text evidence="2">The sequence shown here is derived from an EMBL/GenBank/DDBJ whole genome shotgun (WGS) entry which is preliminary data.</text>
</comment>